<evidence type="ECO:0000256" key="1">
    <source>
        <dbReference type="ARBA" id="ARBA00004141"/>
    </source>
</evidence>
<dbReference type="Pfam" id="PF03619">
    <property type="entry name" value="Solute_trans_a"/>
    <property type="match status" value="1"/>
</dbReference>
<name>C1MMK0_MICPC</name>
<reference evidence="6 7" key="1">
    <citation type="journal article" date="2009" name="Science">
        <title>Green evolution and dynamic adaptations revealed by genomes of the marine picoeukaryotes Micromonas.</title>
        <authorList>
            <person name="Worden A.Z."/>
            <person name="Lee J.H."/>
            <person name="Mock T."/>
            <person name="Rouze P."/>
            <person name="Simmons M.P."/>
            <person name="Aerts A.L."/>
            <person name="Allen A.E."/>
            <person name="Cuvelier M.L."/>
            <person name="Derelle E."/>
            <person name="Everett M.V."/>
            <person name="Foulon E."/>
            <person name="Grimwood J."/>
            <person name="Gundlach H."/>
            <person name="Henrissat B."/>
            <person name="Napoli C."/>
            <person name="McDonald S.M."/>
            <person name="Parker M.S."/>
            <person name="Rombauts S."/>
            <person name="Salamov A."/>
            <person name="Von Dassow P."/>
            <person name="Badger J.H."/>
            <person name="Coutinho P.M."/>
            <person name="Demir E."/>
            <person name="Dubchak I."/>
            <person name="Gentemann C."/>
            <person name="Eikrem W."/>
            <person name="Gready J.E."/>
            <person name="John U."/>
            <person name="Lanier W."/>
            <person name="Lindquist E.A."/>
            <person name="Lucas S."/>
            <person name="Mayer K.F."/>
            <person name="Moreau H."/>
            <person name="Not F."/>
            <person name="Otillar R."/>
            <person name="Panaud O."/>
            <person name="Pangilinan J."/>
            <person name="Paulsen I."/>
            <person name="Piegu B."/>
            <person name="Poliakov A."/>
            <person name="Robbens S."/>
            <person name="Schmutz J."/>
            <person name="Toulza E."/>
            <person name="Wyss T."/>
            <person name="Zelensky A."/>
            <person name="Zhou K."/>
            <person name="Armbrust E.V."/>
            <person name="Bhattacharya D."/>
            <person name="Goodenough U.W."/>
            <person name="Van de Peer Y."/>
            <person name="Grigoriev I.V."/>
        </authorList>
    </citation>
    <scope>NUCLEOTIDE SEQUENCE [LARGE SCALE GENOMIC DNA]</scope>
    <source>
        <strain evidence="6 7">CCMP1545</strain>
    </source>
</reference>
<dbReference type="GeneID" id="9682381"/>
<dbReference type="AlphaFoldDB" id="C1MMK0"/>
<sequence length="330" mass="37411">MFEDETTLTWTGFFAFVAVAMSVTQIIMHLHRYTQPAHQRFIIRVIFMVPTYALCSWFSLVDRDASLYLETFRDCYESWVVYNFLSLCLAYVGGPGNVVNRLGGKEIVPSWWHATCCLPRMHVDGPYIRACKRGALQFVFLKPILAMLTLILTWCGVYGDQEIKGDKAYPYIAFVYNLSYTVALYSLLLFYLGAHELLQPYKPLLKFVLVKAVIFLTFWQSILCAILVSDGVLKDGKDGRALQNVLICVEMIIAAPMMLFAFPSTPYADSSKMHGISLKNIGHAISLNDVVSDTVHQFAPTYQEYVLHGTEGGAARKYRMKTHVLMGQEM</sequence>
<feature type="transmembrane region" description="Helical" evidence="5">
    <location>
        <begin position="80"/>
        <end position="99"/>
    </location>
</feature>
<dbReference type="Proteomes" id="UP000001876">
    <property type="component" value="Unassembled WGS sequence"/>
</dbReference>
<feature type="transmembrane region" description="Helical" evidence="5">
    <location>
        <begin position="42"/>
        <end position="60"/>
    </location>
</feature>
<dbReference type="eggNOG" id="KOG2641">
    <property type="taxonomic scope" value="Eukaryota"/>
</dbReference>
<keyword evidence="3 5" id="KW-1133">Transmembrane helix</keyword>
<evidence type="ECO:0000256" key="4">
    <source>
        <dbReference type="ARBA" id="ARBA00023136"/>
    </source>
</evidence>
<dbReference type="SMART" id="SM01417">
    <property type="entry name" value="Solute_trans_a"/>
    <property type="match status" value="1"/>
</dbReference>
<feature type="transmembrane region" description="Helical" evidence="5">
    <location>
        <begin position="171"/>
        <end position="192"/>
    </location>
</feature>
<keyword evidence="2 5" id="KW-0812">Transmembrane</keyword>
<dbReference type="STRING" id="564608.C1MMK0"/>
<feature type="transmembrane region" description="Helical" evidence="5">
    <location>
        <begin position="139"/>
        <end position="159"/>
    </location>
</feature>
<dbReference type="KEGG" id="mpp:MICPUCDRAFT_15117"/>
<comment type="subcellular location">
    <subcellularLocation>
        <location evidence="1">Membrane</location>
        <topology evidence="1">Multi-pass membrane protein</topology>
    </subcellularLocation>
</comment>
<feature type="transmembrane region" description="Helical" evidence="5">
    <location>
        <begin position="12"/>
        <end position="30"/>
    </location>
</feature>
<protein>
    <submittedName>
        <fullName evidence="6">Predicted protein</fullName>
    </submittedName>
</protein>
<evidence type="ECO:0000313" key="7">
    <source>
        <dbReference type="Proteomes" id="UP000001876"/>
    </source>
</evidence>
<dbReference type="RefSeq" id="XP_003057419.1">
    <property type="nucleotide sequence ID" value="XM_003057373.1"/>
</dbReference>
<feature type="transmembrane region" description="Helical" evidence="5">
    <location>
        <begin position="204"/>
        <end position="229"/>
    </location>
</feature>
<dbReference type="OMA" id="CIKLIVM"/>
<feature type="transmembrane region" description="Helical" evidence="5">
    <location>
        <begin position="241"/>
        <end position="262"/>
    </location>
</feature>
<proteinExistence type="predicted"/>
<evidence type="ECO:0000256" key="3">
    <source>
        <dbReference type="ARBA" id="ARBA00022989"/>
    </source>
</evidence>
<gene>
    <name evidence="6" type="ORF">MICPUCDRAFT_15117</name>
</gene>
<dbReference type="EMBL" id="GG663737">
    <property type="protein sequence ID" value="EEH59064.1"/>
    <property type="molecule type" value="Genomic_DNA"/>
</dbReference>
<accession>C1MMK0</accession>
<keyword evidence="7" id="KW-1185">Reference proteome</keyword>
<dbReference type="InterPro" id="IPR005178">
    <property type="entry name" value="Ostalpha/TMEM184C"/>
</dbReference>
<dbReference type="OrthoDB" id="5348404at2759"/>
<organism evidence="7">
    <name type="scientific">Micromonas pusilla (strain CCMP1545)</name>
    <name type="common">Picoplanktonic green alga</name>
    <dbReference type="NCBI Taxonomy" id="564608"/>
    <lineage>
        <taxon>Eukaryota</taxon>
        <taxon>Viridiplantae</taxon>
        <taxon>Chlorophyta</taxon>
        <taxon>Mamiellophyceae</taxon>
        <taxon>Mamiellales</taxon>
        <taxon>Mamiellaceae</taxon>
        <taxon>Micromonas</taxon>
    </lineage>
</organism>
<evidence type="ECO:0000256" key="2">
    <source>
        <dbReference type="ARBA" id="ARBA00022692"/>
    </source>
</evidence>
<dbReference type="PANTHER" id="PTHR23423">
    <property type="entry name" value="ORGANIC SOLUTE TRANSPORTER-RELATED"/>
    <property type="match status" value="1"/>
</dbReference>
<feature type="non-terminal residue" evidence="6">
    <location>
        <position position="330"/>
    </location>
</feature>
<evidence type="ECO:0000256" key="5">
    <source>
        <dbReference type="SAM" id="Phobius"/>
    </source>
</evidence>
<keyword evidence="4 5" id="KW-0472">Membrane</keyword>
<dbReference type="GO" id="GO:0016020">
    <property type="term" value="C:membrane"/>
    <property type="evidence" value="ECO:0007669"/>
    <property type="project" value="UniProtKB-SubCell"/>
</dbReference>
<evidence type="ECO:0000313" key="6">
    <source>
        <dbReference type="EMBL" id="EEH59064.1"/>
    </source>
</evidence>